<dbReference type="GO" id="GO:0000155">
    <property type="term" value="F:phosphorelay sensor kinase activity"/>
    <property type="evidence" value="ECO:0007669"/>
    <property type="project" value="InterPro"/>
</dbReference>
<evidence type="ECO:0000256" key="1">
    <source>
        <dbReference type="ARBA" id="ARBA00000085"/>
    </source>
</evidence>
<dbReference type="SUPFAM" id="SSF52172">
    <property type="entry name" value="CheY-like"/>
    <property type="match status" value="1"/>
</dbReference>
<dbReference type="SMART" id="SM00086">
    <property type="entry name" value="PAC"/>
    <property type="match status" value="2"/>
</dbReference>
<dbReference type="InterPro" id="IPR003594">
    <property type="entry name" value="HATPase_dom"/>
</dbReference>
<dbReference type="EC" id="2.7.13.3" evidence="2"/>
<dbReference type="CDD" id="cd00130">
    <property type="entry name" value="PAS"/>
    <property type="match status" value="1"/>
</dbReference>
<reference evidence="14" key="1">
    <citation type="submission" date="2017-09" db="EMBL/GenBank/DDBJ databases">
        <authorList>
            <person name="Feng G."/>
            <person name="Zhu H."/>
        </authorList>
    </citation>
    <scope>NUCLEOTIDE SEQUENCE [LARGE SCALE GENOMIC DNA]</scope>
    <source>
        <strain evidence="14">1PNM-20</strain>
    </source>
</reference>
<dbReference type="InterPro" id="IPR004358">
    <property type="entry name" value="Sig_transdc_His_kin-like_C"/>
</dbReference>
<dbReference type="PROSITE" id="PS50113">
    <property type="entry name" value="PAC"/>
    <property type="match status" value="2"/>
</dbReference>
<dbReference type="GO" id="GO:0005524">
    <property type="term" value="F:ATP binding"/>
    <property type="evidence" value="ECO:0007669"/>
    <property type="project" value="UniProtKB-KW"/>
</dbReference>
<dbReference type="Pfam" id="PF02518">
    <property type="entry name" value="HATPase_c"/>
    <property type="match status" value="1"/>
</dbReference>
<feature type="modified residue" description="4-aspartylphosphate" evidence="9">
    <location>
        <position position="1093"/>
    </location>
</feature>
<dbReference type="InterPro" id="IPR013656">
    <property type="entry name" value="PAS_4"/>
</dbReference>
<dbReference type="SUPFAM" id="SSF55874">
    <property type="entry name" value="ATPase domain of HSP90 chaperone/DNA topoisomerase II/histidine kinase"/>
    <property type="match status" value="1"/>
</dbReference>
<dbReference type="InterPro" id="IPR003661">
    <property type="entry name" value="HisK_dim/P_dom"/>
</dbReference>
<evidence type="ECO:0000256" key="9">
    <source>
        <dbReference type="PROSITE-ProRule" id="PRU00169"/>
    </source>
</evidence>
<protein>
    <recommendedName>
        <fullName evidence="2">histidine kinase</fullName>
        <ecNumber evidence="2">2.7.13.3</ecNumber>
    </recommendedName>
</protein>
<keyword evidence="3 9" id="KW-0597">Phosphoprotein</keyword>
<keyword evidence="8" id="KW-0902">Two-component regulatory system</keyword>
<dbReference type="InterPro" id="IPR001789">
    <property type="entry name" value="Sig_transdc_resp-reg_receiver"/>
</dbReference>
<feature type="domain" description="PAC" evidence="12">
    <location>
        <begin position="370"/>
        <end position="422"/>
    </location>
</feature>
<dbReference type="PANTHER" id="PTHR43065">
    <property type="entry name" value="SENSOR HISTIDINE KINASE"/>
    <property type="match status" value="1"/>
</dbReference>
<evidence type="ECO:0000256" key="8">
    <source>
        <dbReference type="ARBA" id="ARBA00023012"/>
    </source>
</evidence>
<dbReference type="SUPFAM" id="SSF55785">
    <property type="entry name" value="PYP-like sensor domain (PAS domain)"/>
    <property type="match status" value="3"/>
</dbReference>
<feature type="domain" description="PAC" evidence="12">
    <location>
        <begin position="246"/>
        <end position="299"/>
    </location>
</feature>
<organism evidence="13 14">
    <name type="scientific">Sphingomonas lenta</name>
    <dbReference type="NCBI Taxonomy" id="1141887"/>
    <lineage>
        <taxon>Bacteria</taxon>
        <taxon>Pseudomonadati</taxon>
        <taxon>Pseudomonadota</taxon>
        <taxon>Alphaproteobacteria</taxon>
        <taxon>Sphingomonadales</taxon>
        <taxon>Sphingomonadaceae</taxon>
        <taxon>Sphingomonas</taxon>
    </lineage>
</organism>
<dbReference type="Pfam" id="PF13185">
    <property type="entry name" value="GAF_2"/>
    <property type="match status" value="1"/>
</dbReference>
<dbReference type="PROSITE" id="PS50110">
    <property type="entry name" value="RESPONSE_REGULATORY"/>
    <property type="match status" value="1"/>
</dbReference>
<evidence type="ECO:0000256" key="7">
    <source>
        <dbReference type="ARBA" id="ARBA00022840"/>
    </source>
</evidence>
<dbReference type="Gene3D" id="3.30.565.10">
    <property type="entry name" value="Histidine kinase-like ATPase, C-terminal domain"/>
    <property type="match status" value="1"/>
</dbReference>
<dbReference type="Pfam" id="PF08448">
    <property type="entry name" value="PAS_4"/>
    <property type="match status" value="2"/>
</dbReference>
<evidence type="ECO:0000313" key="14">
    <source>
        <dbReference type="Proteomes" id="UP000218151"/>
    </source>
</evidence>
<keyword evidence="7" id="KW-0067">ATP-binding</keyword>
<evidence type="ECO:0000256" key="3">
    <source>
        <dbReference type="ARBA" id="ARBA00022553"/>
    </source>
</evidence>
<dbReference type="InterPro" id="IPR003018">
    <property type="entry name" value="GAF"/>
</dbReference>
<dbReference type="EMBL" id="NSLI01000001">
    <property type="protein sequence ID" value="PAX09263.1"/>
    <property type="molecule type" value="Genomic_DNA"/>
</dbReference>
<dbReference type="CDD" id="cd18161">
    <property type="entry name" value="REC_hyHK_blue-like"/>
    <property type="match status" value="1"/>
</dbReference>
<dbReference type="FunFam" id="3.30.450.20:FF:000099">
    <property type="entry name" value="Sensory box sensor histidine kinase"/>
    <property type="match status" value="1"/>
</dbReference>
<dbReference type="SMART" id="SM00091">
    <property type="entry name" value="PAS"/>
    <property type="match status" value="2"/>
</dbReference>
<dbReference type="RefSeq" id="WP_095996369.1">
    <property type="nucleotide sequence ID" value="NZ_NSLI01000001.1"/>
</dbReference>
<dbReference type="AlphaFoldDB" id="A0A2A2SJ59"/>
<dbReference type="Gene3D" id="3.30.450.40">
    <property type="match status" value="2"/>
</dbReference>
<dbReference type="SMART" id="SM00387">
    <property type="entry name" value="HATPase_c"/>
    <property type="match status" value="1"/>
</dbReference>
<evidence type="ECO:0000256" key="5">
    <source>
        <dbReference type="ARBA" id="ARBA00022741"/>
    </source>
</evidence>
<dbReference type="PANTHER" id="PTHR43065:SF46">
    <property type="entry name" value="C4-DICARBOXYLATE TRANSPORT SENSOR PROTEIN DCTB"/>
    <property type="match status" value="1"/>
</dbReference>
<dbReference type="InterPro" id="IPR000700">
    <property type="entry name" value="PAS-assoc_C"/>
</dbReference>
<comment type="catalytic activity">
    <reaction evidence="1">
        <text>ATP + protein L-histidine = ADP + protein N-phospho-L-histidine.</text>
        <dbReference type="EC" id="2.7.13.3"/>
    </reaction>
</comment>
<dbReference type="CDD" id="cd00082">
    <property type="entry name" value="HisKA"/>
    <property type="match status" value="1"/>
</dbReference>
<dbReference type="Pfam" id="PF00072">
    <property type="entry name" value="Response_reg"/>
    <property type="match status" value="1"/>
</dbReference>
<name>A0A2A2SJ59_9SPHN</name>
<evidence type="ECO:0000259" key="10">
    <source>
        <dbReference type="PROSITE" id="PS50109"/>
    </source>
</evidence>
<dbReference type="InterPro" id="IPR013655">
    <property type="entry name" value="PAS_fold_3"/>
</dbReference>
<keyword evidence="5" id="KW-0547">Nucleotide-binding</keyword>
<evidence type="ECO:0000256" key="6">
    <source>
        <dbReference type="ARBA" id="ARBA00022777"/>
    </source>
</evidence>
<feature type="domain" description="Histidine kinase" evidence="10">
    <location>
        <begin position="810"/>
        <end position="1020"/>
    </location>
</feature>
<dbReference type="Gene3D" id="3.40.50.2300">
    <property type="match status" value="1"/>
</dbReference>
<gene>
    <name evidence="13" type="ORF">CKY28_00405</name>
</gene>
<dbReference type="NCBIfam" id="TIGR00229">
    <property type="entry name" value="sensory_box"/>
    <property type="match status" value="1"/>
</dbReference>
<dbReference type="SUPFAM" id="SSF47384">
    <property type="entry name" value="Homodimeric domain of signal transducing histidine kinase"/>
    <property type="match status" value="1"/>
</dbReference>
<keyword evidence="14" id="KW-1185">Reference proteome</keyword>
<dbReference type="SUPFAM" id="SSF55781">
    <property type="entry name" value="GAF domain-like"/>
    <property type="match status" value="2"/>
</dbReference>
<keyword evidence="4" id="KW-0808">Transferase</keyword>
<dbReference type="Gene3D" id="3.30.450.20">
    <property type="entry name" value="PAS domain"/>
    <property type="match status" value="3"/>
</dbReference>
<dbReference type="Pfam" id="PF01590">
    <property type="entry name" value="GAF"/>
    <property type="match status" value="1"/>
</dbReference>
<evidence type="ECO:0000256" key="4">
    <source>
        <dbReference type="ARBA" id="ARBA00022679"/>
    </source>
</evidence>
<dbReference type="InterPro" id="IPR029016">
    <property type="entry name" value="GAF-like_dom_sf"/>
</dbReference>
<proteinExistence type="predicted"/>
<dbReference type="SMART" id="SM00065">
    <property type="entry name" value="GAF"/>
    <property type="match status" value="2"/>
</dbReference>
<dbReference type="Proteomes" id="UP000218151">
    <property type="component" value="Unassembled WGS sequence"/>
</dbReference>
<dbReference type="InterPro" id="IPR035965">
    <property type="entry name" value="PAS-like_dom_sf"/>
</dbReference>
<dbReference type="InterPro" id="IPR011006">
    <property type="entry name" value="CheY-like_superfamily"/>
</dbReference>
<evidence type="ECO:0000259" key="12">
    <source>
        <dbReference type="PROSITE" id="PS50113"/>
    </source>
</evidence>
<keyword evidence="6 13" id="KW-0418">Kinase</keyword>
<sequence length="1163" mass="128418">MTDADVQPSAFPADGGEMGALMRTHDWSRSPLGPPDTWPQSLRAGVALMLESKFAMFIAWGPELGFLYNDVYSELMGDKHPDALGRRFDEIWAEIWPDISPIIDKALAGEASYYEDLPLTINRHGRDELTWFTFSYSPLRDDAGAVAGMFCSCHETTGRVLAERRVASEGRRFVEMFEQAPGFMIALSGPEHRVEFVNAAHRRIFGSQDWVGKPIREAFPDVRGQGFFTLLDQVYRTGERYTADAASARFRSPDSDEPTEHFHSFVFEPIRDVRGDVSGILVQGFDVTDAHRAQEALRESEDHYRHAIELDPQTSWTSAPDGQLDRVNRRWFEWTGTTGLGDSWAQGLHLDDRQRTFDVWARSVATGEPYDIEHRVKMLDGTYRWMHSRAFPRRDDQGRIVKWYGSTRDIHDRKVAQDQRRSSEDRERFLLDLSDRLRGAPDPIAAVATSTELLGRQLGVARIAFGEIDMDQRVTRVPRDWTSGPEVTSLAGVVAPFDVADPVLLAEARAGRTAVIDDVDTDERGDPRATAAWRELGVRAMVVVPLIRAGKLRATLNVHAAEPRRWSDAEVELIQAVAERTWDAVERAQAEAALLEETRTLETLNRVGRALAGELDLERLVQMVTDAGVELTGAKFGAYFHNILDETGEQLYLFTLSGAERSDFEKLGRVRATGVFGPTFRNEGVVRSDDILADPRYGQFEPHRGMPKGHLPVRSYLGVPVVSRGGEVLGGLLFGHPEPGRFTERHERLMVGVAAQAAIAIDNARLFQQVQQANETLETRVAERTLELEQAHDALRQSQKMEAVGQLTGGIAHDFNNMLAVVVGSLDLLGRRIGADDPRARRYLEAASDGARRAAQLTQRLLAFARQQPLRPEPIDANKLVAGMSDLLRHSVGPDIQLEADLQPGLWRIHADPNQLENAILNLAVNARDAMPDGGRLTIATRNDGDDQVVITVSDTGVGMPPHVIAKAFDPFFTTKEVGKGTGLGLSQVYGFVQQSGGRIEIGSEPGRGASIEIRLPRYQGVEDGAGAEADAPGLALSAARDVVLVVEDEPAVRQFSTDALTELGYRVLEADGAAAALRQLDAHPDVSLLFTDVVMPEVNGAKLAEEARRRRPDLRVLFTTGYARDAISRDGALDPGVELIGKPFTVEELAAKVRDVLDAPVG</sequence>
<evidence type="ECO:0000256" key="2">
    <source>
        <dbReference type="ARBA" id="ARBA00012438"/>
    </source>
</evidence>
<dbReference type="InterPro" id="IPR036097">
    <property type="entry name" value="HisK_dim/P_sf"/>
</dbReference>
<dbReference type="SMART" id="SM00448">
    <property type="entry name" value="REC"/>
    <property type="match status" value="1"/>
</dbReference>
<dbReference type="InterPro" id="IPR001610">
    <property type="entry name" value="PAC"/>
</dbReference>
<evidence type="ECO:0000313" key="13">
    <source>
        <dbReference type="EMBL" id="PAX09263.1"/>
    </source>
</evidence>
<dbReference type="PRINTS" id="PR00344">
    <property type="entry name" value="BCTRLSENSOR"/>
</dbReference>
<dbReference type="OrthoDB" id="9796100at2"/>
<dbReference type="InterPro" id="IPR005467">
    <property type="entry name" value="His_kinase_dom"/>
</dbReference>
<accession>A0A2A2SJ59</accession>
<dbReference type="Pfam" id="PF08447">
    <property type="entry name" value="PAS_3"/>
    <property type="match status" value="1"/>
</dbReference>
<dbReference type="Gene3D" id="1.10.287.130">
    <property type="match status" value="1"/>
</dbReference>
<dbReference type="Pfam" id="PF00512">
    <property type="entry name" value="HisKA"/>
    <property type="match status" value="1"/>
</dbReference>
<evidence type="ECO:0000259" key="11">
    <source>
        <dbReference type="PROSITE" id="PS50110"/>
    </source>
</evidence>
<dbReference type="InterPro" id="IPR036890">
    <property type="entry name" value="HATPase_C_sf"/>
</dbReference>
<comment type="caution">
    <text evidence="13">The sequence shown here is derived from an EMBL/GenBank/DDBJ whole genome shotgun (WGS) entry which is preliminary data.</text>
</comment>
<dbReference type="PROSITE" id="PS50109">
    <property type="entry name" value="HIS_KIN"/>
    <property type="match status" value="1"/>
</dbReference>
<dbReference type="SMART" id="SM00388">
    <property type="entry name" value="HisKA"/>
    <property type="match status" value="1"/>
</dbReference>
<dbReference type="InterPro" id="IPR000014">
    <property type="entry name" value="PAS"/>
</dbReference>
<feature type="domain" description="Response regulatory" evidence="11">
    <location>
        <begin position="1043"/>
        <end position="1158"/>
    </location>
</feature>